<reference evidence="1" key="1">
    <citation type="submission" date="2021-03" db="EMBL/GenBank/DDBJ databases">
        <authorList>
            <person name="Tagirdzhanova G."/>
        </authorList>
    </citation>
    <scope>NUCLEOTIDE SEQUENCE</scope>
</reference>
<proteinExistence type="predicted"/>
<keyword evidence="2" id="KW-1185">Reference proteome</keyword>
<sequence>MDSLAICTIVTGLVRTFGTAATMCSGLITKYKTALAILASIRTECITFADLFSSQLKAHSPLSEIFEIPLTGCIFIFSLLDIELQKLCDRSKDHDSYKWEDNMKYVWNEAQADTILDHMRGLQSALNFMLTVLQTSSTSALVPLLQEQKPVIERVRKNTMSIRESLILHFDLPADADWRAFSEKSSS</sequence>
<evidence type="ECO:0000313" key="1">
    <source>
        <dbReference type="EMBL" id="CAF9936479.1"/>
    </source>
</evidence>
<evidence type="ECO:0008006" key="3">
    <source>
        <dbReference type="Google" id="ProtNLM"/>
    </source>
</evidence>
<dbReference type="OrthoDB" id="341259at2759"/>
<dbReference type="EMBL" id="CAJPDS010000092">
    <property type="protein sequence ID" value="CAF9936479.1"/>
    <property type="molecule type" value="Genomic_DNA"/>
</dbReference>
<dbReference type="AlphaFoldDB" id="A0A8H3G7Z6"/>
<name>A0A8H3G7Z6_9LECA</name>
<comment type="caution">
    <text evidence="1">The sequence shown here is derived from an EMBL/GenBank/DDBJ whole genome shotgun (WGS) entry which is preliminary data.</text>
</comment>
<organism evidence="1 2">
    <name type="scientific">Heterodermia speciosa</name>
    <dbReference type="NCBI Taxonomy" id="116794"/>
    <lineage>
        <taxon>Eukaryota</taxon>
        <taxon>Fungi</taxon>
        <taxon>Dikarya</taxon>
        <taxon>Ascomycota</taxon>
        <taxon>Pezizomycotina</taxon>
        <taxon>Lecanoromycetes</taxon>
        <taxon>OSLEUM clade</taxon>
        <taxon>Lecanoromycetidae</taxon>
        <taxon>Caliciales</taxon>
        <taxon>Physciaceae</taxon>
        <taxon>Heterodermia</taxon>
    </lineage>
</organism>
<gene>
    <name evidence="1" type="ORF">HETSPECPRED_010345</name>
</gene>
<accession>A0A8H3G7Z6</accession>
<evidence type="ECO:0000313" key="2">
    <source>
        <dbReference type="Proteomes" id="UP000664521"/>
    </source>
</evidence>
<dbReference type="Proteomes" id="UP000664521">
    <property type="component" value="Unassembled WGS sequence"/>
</dbReference>
<protein>
    <recommendedName>
        <fullName evidence="3">Fungal N-terminal domain-containing protein</fullName>
    </recommendedName>
</protein>